<keyword evidence="7 10" id="KW-0720">Serine protease</keyword>
<dbReference type="GO" id="GO:0006508">
    <property type="term" value="P:proteolysis"/>
    <property type="evidence" value="ECO:0007669"/>
    <property type="project" value="UniProtKB-KW"/>
</dbReference>
<protein>
    <submittedName>
        <fullName evidence="13">Type VII secretion-associated serine protease mycosin</fullName>
    </submittedName>
</protein>
<dbReference type="InterPro" id="IPR015500">
    <property type="entry name" value="Peptidase_S8_subtilisin-rel"/>
</dbReference>
<keyword evidence="14" id="KW-1185">Reference proteome</keyword>
<feature type="active site" description="Charge relay system" evidence="10">
    <location>
        <position position="54"/>
    </location>
</feature>
<dbReference type="InterPro" id="IPR036852">
    <property type="entry name" value="Peptidase_S8/S53_dom_sf"/>
</dbReference>
<evidence type="ECO:0000256" key="8">
    <source>
        <dbReference type="ARBA" id="ARBA00022989"/>
    </source>
</evidence>
<feature type="domain" description="Peptidase S8/S53" evidence="12">
    <location>
        <begin position="12"/>
        <end position="257"/>
    </location>
</feature>
<evidence type="ECO:0000256" key="7">
    <source>
        <dbReference type="ARBA" id="ARBA00022825"/>
    </source>
</evidence>
<feature type="active site" description="Charge relay system" evidence="10">
    <location>
        <position position="21"/>
    </location>
</feature>
<feature type="transmembrane region" description="Helical" evidence="11">
    <location>
        <begin position="300"/>
        <end position="323"/>
    </location>
</feature>
<dbReference type="Gene3D" id="3.40.50.200">
    <property type="entry name" value="Peptidase S8/S53 domain"/>
    <property type="match status" value="1"/>
</dbReference>
<dbReference type="InterPro" id="IPR022398">
    <property type="entry name" value="Peptidase_S8_His-AS"/>
</dbReference>
<proteinExistence type="inferred from homology"/>
<dbReference type="RefSeq" id="WP_308718557.1">
    <property type="nucleotide sequence ID" value="NZ_JAVHUY010000079.1"/>
</dbReference>
<organism evidence="13 14">
    <name type="scientific">Phytohabitans maris</name>
    <dbReference type="NCBI Taxonomy" id="3071409"/>
    <lineage>
        <taxon>Bacteria</taxon>
        <taxon>Bacillati</taxon>
        <taxon>Actinomycetota</taxon>
        <taxon>Actinomycetes</taxon>
        <taxon>Micromonosporales</taxon>
        <taxon>Micromonosporaceae</taxon>
    </lineage>
</organism>
<evidence type="ECO:0000256" key="1">
    <source>
        <dbReference type="ARBA" id="ARBA00004162"/>
    </source>
</evidence>
<evidence type="ECO:0000256" key="11">
    <source>
        <dbReference type="SAM" id="Phobius"/>
    </source>
</evidence>
<evidence type="ECO:0000256" key="2">
    <source>
        <dbReference type="ARBA" id="ARBA00011073"/>
    </source>
</evidence>
<evidence type="ECO:0000256" key="5">
    <source>
        <dbReference type="ARBA" id="ARBA00022692"/>
    </source>
</evidence>
<dbReference type="Proteomes" id="UP001230908">
    <property type="component" value="Unassembled WGS sequence"/>
</dbReference>
<dbReference type="PROSITE" id="PS00137">
    <property type="entry name" value="SUBTILASE_HIS"/>
    <property type="match status" value="1"/>
</dbReference>
<dbReference type="SUPFAM" id="SSF52743">
    <property type="entry name" value="Subtilisin-like"/>
    <property type="match status" value="1"/>
</dbReference>
<dbReference type="NCBIfam" id="TIGR03921">
    <property type="entry name" value="T7SS_mycosin"/>
    <property type="match status" value="1"/>
</dbReference>
<dbReference type="InterPro" id="IPR023834">
    <property type="entry name" value="T7SS_pept_S8A_mycosin"/>
</dbReference>
<evidence type="ECO:0000256" key="6">
    <source>
        <dbReference type="ARBA" id="ARBA00022801"/>
    </source>
</evidence>
<gene>
    <name evidence="13" type="primary">mycP</name>
    <name evidence="13" type="ORF">RB614_43325</name>
</gene>
<dbReference type="GO" id="GO:0008233">
    <property type="term" value="F:peptidase activity"/>
    <property type="evidence" value="ECO:0007669"/>
    <property type="project" value="UniProtKB-KW"/>
</dbReference>
<keyword evidence="6 10" id="KW-0378">Hydrolase</keyword>
<dbReference type="PRINTS" id="PR00723">
    <property type="entry name" value="SUBTILISIN"/>
</dbReference>
<feature type="active site" description="Charge relay system" evidence="10">
    <location>
        <position position="209"/>
    </location>
</feature>
<comment type="subcellular location">
    <subcellularLocation>
        <location evidence="1">Cell membrane</location>
        <topology evidence="1">Single-pass membrane protein</topology>
    </subcellularLocation>
</comment>
<evidence type="ECO:0000259" key="12">
    <source>
        <dbReference type="Pfam" id="PF00082"/>
    </source>
</evidence>
<dbReference type="EMBL" id="JAVHUY010000079">
    <property type="protein sequence ID" value="MDQ7911343.1"/>
    <property type="molecule type" value="Genomic_DNA"/>
</dbReference>
<dbReference type="InterPro" id="IPR000209">
    <property type="entry name" value="Peptidase_S8/S53_dom"/>
</dbReference>
<comment type="similarity">
    <text evidence="2 10">Belongs to the peptidase S8 family.</text>
</comment>
<dbReference type="PROSITE" id="PS51892">
    <property type="entry name" value="SUBTILASE"/>
    <property type="match status" value="1"/>
</dbReference>
<keyword evidence="8 11" id="KW-1133">Transmembrane helix</keyword>
<dbReference type="InterPro" id="IPR050131">
    <property type="entry name" value="Peptidase_S8_subtilisin-like"/>
</dbReference>
<evidence type="ECO:0000313" key="13">
    <source>
        <dbReference type="EMBL" id="MDQ7911343.1"/>
    </source>
</evidence>
<reference evidence="13 14" key="1">
    <citation type="submission" date="2023-08" db="EMBL/GenBank/DDBJ databases">
        <title>Phytohabitans sansha sp. nov., isolated from marine sediment.</title>
        <authorList>
            <person name="Zhao Y."/>
            <person name="Yi K."/>
        </authorList>
    </citation>
    <scope>NUCLEOTIDE SEQUENCE [LARGE SCALE GENOMIC DNA]</scope>
    <source>
        <strain evidence="13 14">ZYX-F-186</strain>
    </source>
</reference>
<evidence type="ECO:0000256" key="9">
    <source>
        <dbReference type="ARBA" id="ARBA00023136"/>
    </source>
</evidence>
<comment type="caution">
    <text evidence="13">The sequence shown here is derived from an EMBL/GenBank/DDBJ whole genome shotgun (WGS) entry which is preliminary data.</text>
</comment>
<evidence type="ECO:0000256" key="3">
    <source>
        <dbReference type="ARBA" id="ARBA00022475"/>
    </source>
</evidence>
<dbReference type="PANTHER" id="PTHR43806">
    <property type="entry name" value="PEPTIDASE S8"/>
    <property type="match status" value="1"/>
</dbReference>
<name>A0ABU0ZWD0_9ACTN</name>
<keyword evidence="4 10" id="KW-0645">Protease</keyword>
<keyword evidence="9 11" id="KW-0472">Membrane</keyword>
<dbReference type="Pfam" id="PF00082">
    <property type="entry name" value="Peptidase_S8"/>
    <property type="match status" value="1"/>
</dbReference>
<evidence type="ECO:0000256" key="10">
    <source>
        <dbReference type="PROSITE-ProRule" id="PRU01240"/>
    </source>
</evidence>
<keyword evidence="5 11" id="KW-0812">Transmembrane</keyword>
<dbReference type="PROSITE" id="PS00136">
    <property type="entry name" value="SUBTILASE_ASP"/>
    <property type="match status" value="1"/>
</dbReference>
<sequence length="331" mass="32622">MGVDKAHRVSLGEGVTVGVIDTGVDPHPDLRRNLLFGTDASSGSGDGRTDIDSHGTSVAGLIAAHGTGPGAGALGMAPKAKILPIRYGITEHQVTSEALSVGIQWAVKNGASVISISSVGDPSDRLRSAISEAAADDVVIVAAAGNQPSAHSVGFPAAYDGVLAVGATDRDGNHAAVSVSGEQVAISAPGVDIYSTSINGKYSKATGTSASAAIVAGAVALVRSRYPELSAPEVVHRLTATATDKGAPGRDEQYGYGVLNLVAALTADVPPLESDGVSPSTGAAVGPSGGVGDGGGGSTVAVWATALAVLAVAVGAAVALLGLRRRRRDGT</sequence>
<accession>A0ABU0ZWD0</accession>
<dbReference type="InterPro" id="IPR023827">
    <property type="entry name" value="Peptidase_S8_Asp-AS"/>
</dbReference>
<keyword evidence="3" id="KW-1003">Cell membrane</keyword>
<evidence type="ECO:0000256" key="4">
    <source>
        <dbReference type="ARBA" id="ARBA00022670"/>
    </source>
</evidence>
<dbReference type="PANTHER" id="PTHR43806:SF11">
    <property type="entry name" value="CEREVISIN-RELATED"/>
    <property type="match status" value="1"/>
</dbReference>
<evidence type="ECO:0000313" key="14">
    <source>
        <dbReference type="Proteomes" id="UP001230908"/>
    </source>
</evidence>